<accession>A0ABW0GBQ3</accession>
<keyword evidence="3" id="KW-1185">Reference proteome</keyword>
<evidence type="ECO:0000313" key="3">
    <source>
        <dbReference type="Proteomes" id="UP001596166"/>
    </source>
</evidence>
<dbReference type="Proteomes" id="UP001596166">
    <property type="component" value="Unassembled WGS sequence"/>
</dbReference>
<dbReference type="InterPro" id="IPR027417">
    <property type="entry name" value="P-loop_NTPase"/>
</dbReference>
<organism evidence="2 3">
    <name type="scientific">Azospirillum himalayense</name>
    <dbReference type="NCBI Taxonomy" id="654847"/>
    <lineage>
        <taxon>Bacteria</taxon>
        <taxon>Pseudomonadati</taxon>
        <taxon>Pseudomonadota</taxon>
        <taxon>Alphaproteobacteria</taxon>
        <taxon>Rhodospirillales</taxon>
        <taxon>Azospirillaceae</taxon>
        <taxon>Azospirillum</taxon>
    </lineage>
</organism>
<sequence length="646" mass="68261">MTMTATVRAFQILERADITFGEGVTLIAAENSHGKSSVAKAIAGAMVGDPLHGYLKKDVKALVKDGAKSGSVMVTGPGGSISVSYPKAEVSSTGTPPTLGRIAAGLDSLVDIDQKKRGLVLGELLKTAPTREDLAAALADAGFKDEPAAASITKALEDAGKTADPALSLMDYAKLLKTVGVGLNIVHWLWCQIETRGWDGALKKLEGERTELKGRWAEVSGEAFGDQKIQNWKPDGWTPDLAEVSADGLQAVLAAANAALETVVADQAVDQSELDRLRVDAGKLDALKEAEQAASKKKLDAEVAVVDAEKAQRDAEQAVANLLPAEQDSGLSCPHCQGKVHYHKGQDGVRLDKAERLSDDVLKQRRLDRITVEGNLNRAKVALSTARAGLQAAQRVLDDAQRAVAGAESAKRKLTDLEAQSAGESGSTEAVQKARDAVAAAQLRLDLYQTKARADALDRQITSMSTIIGILAPTGLRQANTQRVLDTFNNDMVRPLCDAAGWKAVRVEPDMSISYGGRPYSQLSGLGPQLSSDQYRVRAILQVALAERAGDRLVILDAADVLDQKGRNGLFGMLKKTGMAAVVCMTFSAAALKNTALNLNAAKIPDLEAAKLGRTFWISGGVAQPLKDAMAALRDGEPAPSSVKAA</sequence>
<dbReference type="Gene3D" id="3.40.50.300">
    <property type="entry name" value="P-loop containing nucleotide triphosphate hydrolases"/>
    <property type="match status" value="1"/>
</dbReference>
<feature type="coiled-coil region" evidence="1">
    <location>
        <begin position="383"/>
        <end position="451"/>
    </location>
</feature>
<evidence type="ECO:0000313" key="2">
    <source>
        <dbReference type="EMBL" id="MFC5358186.1"/>
    </source>
</evidence>
<evidence type="ECO:0000256" key="1">
    <source>
        <dbReference type="SAM" id="Coils"/>
    </source>
</evidence>
<name>A0ABW0GBQ3_9PROT</name>
<protein>
    <recommendedName>
        <fullName evidence="4">Rad50/SbcC-type AAA domain-containing protein</fullName>
    </recommendedName>
</protein>
<reference evidence="3" key="1">
    <citation type="journal article" date="2019" name="Int. J. Syst. Evol. Microbiol.">
        <title>The Global Catalogue of Microorganisms (GCM) 10K type strain sequencing project: providing services to taxonomists for standard genome sequencing and annotation.</title>
        <authorList>
            <consortium name="The Broad Institute Genomics Platform"/>
            <consortium name="The Broad Institute Genome Sequencing Center for Infectious Disease"/>
            <person name="Wu L."/>
            <person name="Ma J."/>
        </authorList>
    </citation>
    <scope>NUCLEOTIDE SEQUENCE [LARGE SCALE GENOMIC DNA]</scope>
    <source>
        <strain evidence="3">CCUG 58760</strain>
    </source>
</reference>
<keyword evidence="1" id="KW-0175">Coiled coil</keyword>
<dbReference type="EMBL" id="JBHSLC010000081">
    <property type="protein sequence ID" value="MFC5358186.1"/>
    <property type="molecule type" value="Genomic_DNA"/>
</dbReference>
<evidence type="ECO:0008006" key="4">
    <source>
        <dbReference type="Google" id="ProtNLM"/>
    </source>
</evidence>
<dbReference type="RefSeq" id="WP_376997893.1">
    <property type="nucleotide sequence ID" value="NZ_JBHSLC010000081.1"/>
</dbReference>
<dbReference type="SUPFAM" id="SSF52540">
    <property type="entry name" value="P-loop containing nucleoside triphosphate hydrolases"/>
    <property type="match status" value="1"/>
</dbReference>
<comment type="caution">
    <text evidence="2">The sequence shown here is derived from an EMBL/GenBank/DDBJ whole genome shotgun (WGS) entry which is preliminary data.</text>
</comment>
<gene>
    <name evidence="2" type="ORF">ACFPMG_24670</name>
</gene>
<proteinExistence type="predicted"/>